<dbReference type="InterPro" id="IPR019791">
    <property type="entry name" value="Haem_peroxidase_animal"/>
</dbReference>
<dbReference type="GO" id="GO:0046872">
    <property type="term" value="F:metal ion binding"/>
    <property type="evidence" value="ECO:0007669"/>
    <property type="project" value="UniProtKB-KW"/>
</dbReference>
<name>A0A8S9HFY0_BRACR</name>
<dbReference type="GO" id="GO:0006631">
    <property type="term" value="P:fatty acid metabolic process"/>
    <property type="evidence" value="ECO:0007669"/>
    <property type="project" value="UniProtKB-ARBA"/>
</dbReference>
<dbReference type="AlphaFoldDB" id="A0A8S9HFY0"/>
<keyword evidence="1" id="KW-0479">Metal-binding</keyword>
<dbReference type="Gene3D" id="1.10.640.10">
    <property type="entry name" value="Haem peroxidase domain superfamily, animal type"/>
    <property type="match status" value="1"/>
</dbReference>
<proteinExistence type="predicted"/>
<accession>A0A8S9HFY0</accession>
<evidence type="ECO:0000313" key="6">
    <source>
        <dbReference type="EMBL" id="KAF2555587.1"/>
    </source>
</evidence>
<evidence type="ECO:0000256" key="3">
    <source>
        <dbReference type="ARBA" id="ARBA00022964"/>
    </source>
</evidence>
<dbReference type="SUPFAM" id="SSF48113">
    <property type="entry name" value="Heme-dependent peroxidases"/>
    <property type="match status" value="1"/>
</dbReference>
<dbReference type="GO" id="GO:0006952">
    <property type="term" value="P:defense response"/>
    <property type="evidence" value="ECO:0007669"/>
    <property type="project" value="UniProtKB-KW"/>
</dbReference>
<dbReference type="InterPro" id="IPR050783">
    <property type="entry name" value="Oxylipin_biosynth_metab"/>
</dbReference>
<sequence>MMIGYYMVQIVHAVDKMVPWHKLPVFLGLAYLGLRRHLHQEYNLINVGQTPVGTRFNPADYPYRTADGKFNDPFNEGVGSESSFIGRNCPPVDQKIKIELVAPKEVANECPLSSFRFFKTKEVPTGFFEIKTGSLNSRTPWWDSSAIYGSNSKAMARVRTYKDGKLKISEETGLLLQDQDGLAISGDIRNSWVGVSALQALFIKEHNAVCDVLKKEYDDLEDEDLYRHARLVTSAVIAKIHTIDWTVELLKTDTLLAGMRTNWYGILGKKFKDSFGHVGSSILGGIVGMKKPQNHGVPYSITEEFTSVYRMHSLLPDQLELRDIDVVPGTNKSLPLIEEYITYFRALYF</sequence>
<evidence type="ECO:0000256" key="1">
    <source>
        <dbReference type="ARBA" id="ARBA00022723"/>
    </source>
</evidence>
<evidence type="ECO:0000313" key="7">
    <source>
        <dbReference type="Proteomes" id="UP000712281"/>
    </source>
</evidence>
<dbReference type="GO" id="GO:0016702">
    <property type="term" value="F:oxidoreductase activity, acting on single donors with incorporation of molecular oxygen, incorporation of two atoms of oxygen"/>
    <property type="evidence" value="ECO:0007669"/>
    <property type="project" value="TreeGrafter"/>
</dbReference>
<dbReference type="PANTHER" id="PTHR11903:SF11">
    <property type="entry name" value="ALPHA-DIOXYGENASE 1"/>
    <property type="match status" value="1"/>
</dbReference>
<dbReference type="Proteomes" id="UP000712281">
    <property type="component" value="Unassembled WGS sequence"/>
</dbReference>
<dbReference type="PROSITE" id="PS50292">
    <property type="entry name" value="PEROXIDASE_3"/>
    <property type="match status" value="1"/>
</dbReference>
<keyword evidence="4" id="KW-0560">Oxidoreductase</keyword>
<keyword evidence="3" id="KW-0223">Dioxygenase</keyword>
<gene>
    <name evidence="6" type="ORF">F2Q68_00018276</name>
</gene>
<dbReference type="InterPro" id="IPR037120">
    <property type="entry name" value="Haem_peroxidase_sf_animal"/>
</dbReference>
<organism evidence="6 7">
    <name type="scientific">Brassica cretica</name>
    <name type="common">Mustard</name>
    <dbReference type="NCBI Taxonomy" id="69181"/>
    <lineage>
        <taxon>Eukaryota</taxon>
        <taxon>Viridiplantae</taxon>
        <taxon>Streptophyta</taxon>
        <taxon>Embryophyta</taxon>
        <taxon>Tracheophyta</taxon>
        <taxon>Spermatophyta</taxon>
        <taxon>Magnoliopsida</taxon>
        <taxon>eudicotyledons</taxon>
        <taxon>Gunneridae</taxon>
        <taxon>Pentapetalae</taxon>
        <taxon>rosids</taxon>
        <taxon>malvids</taxon>
        <taxon>Brassicales</taxon>
        <taxon>Brassicaceae</taxon>
        <taxon>Brassiceae</taxon>
        <taxon>Brassica</taxon>
    </lineage>
</organism>
<evidence type="ECO:0000256" key="2">
    <source>
        <dbReference type="ARBA" id="ARBA00022821"/>
    </source>
</evidence>
<dbReference type="PANTHER" id="PTHR11903">
    <property type="entry name" value="PROSTAGLANDIN G/H SYNTHASE"/>
    <property type="match status" value="1"/>
</dbReference>
<dbReference type="GO" id="GO:0020037">
    <property type="term" value="F:heme binding"/>
    <property type="evidence" value="ECO:0007669"/>
    <property type="project" value="InterPro"/>
</dbReference>
<dbReference type="GO" id="GO:0006979">
    <property type="term" value="P:response to oxidative stress"/>
    <property type="evidence" value="ECO:0007669"/>
    <property type="project" value="InterPro"/>
</dbReference>
<keyword evidence="5" id="KW-0408">Iron</keyword>
<evidence type="ECO:0000256" key="4">
    <source>
        <dbReference type="ARBA" id="ARBA00023002"/>
    </source>
</evidence>
<dbReference type="InterPro" id="IPR010255">
    <property type="entry name" value="Haem_peroxidase_sf"/>
</dbReference>
<dbReference type="Pfam" id="PF03098">
    <property type="entry name" value="An_peroxidase"/>
    <property type="match status" value="1"/>
</dbReference>
<dbReference type="GO" id="GO:0004601">
    <property type="term" value="F:peroxidase activity"/>
    <property type="evidence" value="ECO:0007669"/>
    <property type="project" value="InterPro"/>
</dbReference>
<comment type="caution">
    <text evidence="6">The sequence shown here is derived from an EMBL/GenBank/DDBJ whole genome shotgun (WGS) entry which is preliminary data.</text>
</comment>
<keyword evidence="2" id="KW-0611">Plant defense</keyword>
<protein>
    <submittedName>
        <fullName evidence="6">Uncharacterized protein</fullName>
    </submittedName>
</protein>
<evidence type="ECO:0000256" key="5">
    <source>
        <dbReference type="ARBA" id="ARBA00023004"/>
    </source>
</evidence>
<dbReference type="EMBL" id="QGKW02001940">
    <property type="protein sequence ID" value="KAF2555587.1"/>
    <property type="molecule type" value="Genomic_DNA"/>
</dbReference>
<reference evidence="6" key="1">
    <citation type="submission" date="2019-12" db="EMBL/GenBank/DDBJ databases">
        <title>Genome sequencing and annotation of Brassica cretica.</title>
        <authorList>
            <person name="Studholme D.J."/>
            <person name="Sarris P.F."/>
        </authorList>
    </citation>
    <scope>NUCLEOTIDE SEQUENCE</scope>
    <source>
        <strain evidence="6">PFS-001/15</strain>
        <tissue evidence="6">Leaf</tissue>
    </source>
</reference>